<dbReference type="SUPFAM" id="SSF52058">
    <property type="entry name" value="L domain-like"/>
    <property type="match status" value="1"/>
</dbReference>
<evidence type="ECO:0000313" key="4">
    <source>
        <dbReference type="Proteomes" id="UP001634007"/>
    </source>
</evidence>
<dbReference type="InterPro" id="IPR032675">
    <property type="entry name" value="LRR_dom_sf"/>
</dbReference>
<organism evidence="3 4">
    <name type="scientific">Eucalyptus globulus</name>
    <name type="common">Tasmanian blue gum</name>
    <dbReference type="NCBI Taxonomy" id="34317"/>
    <lineage>
        <taxon>Eukaryota</taxon>
        <taxon>Viridiplantae</taxon>
        <taxon>Streptophyta</taxon>
        <taxon>Embryophyta</taxon>
        <taxon>Tracheophyta</taxon>
        <taxon>Spermatophyta</taxon>
        <taxon>Magnoliopsida</taxon>
        <taxon>eudicotyledons</taxon>
        <taxon>Gunneridae</taxon>
        <taxon>Pentapetalae</taxon>
        <taxon>rosids</taxon>
        <taxon>malvids</taxon>
        <taxon>Myrtales</taxon>
        <taxon>Myrtaceae</taxon>
        <taxon>Myrtoideae</taxon>
        <taxon>Eucalypteae</taxon>
        <taxon>Eucalyptus</taxon>
    </lineage>
</organism>
<dbReference type="Gene3D" id="3.80.10.10">
    <property type="entry name" value="Ribonuclease Inhibitor"/>
    <property type="match status" value="1"/>
</dbReference>
<keyword evidence="1" id="KW-0677">Repeat</keyword>
<reference evidence="3 4" key="1">
    <citation type="submission" date="2024-11" db="EMBL/GenBank/DDBJ databases">
        <title>Chromosome-level genome assembly of Eucalyptus globulus Labill. provides insights into its genome evolution.</title>
        <authorList>
            <person name="Li X."/>
        </authorList>
    </citation>
    <scope>NUCLEOTIDE SEQUENCE [LARGE SCALE GENOMIC DNA]</scope>
    <source>
        <strain evidence="3">CL2024</strain>
        <tissue evidence="3">Fresh tender leaves</tissue>
    </source>
</reference>
<protein>
    <recommendedName>
        <fullName evidence="2">Disease resistance R13L4/SHOC-2-like LRR domain-containing protein</fullName>
    </recommendedName>
</protein>
<dbReference type="PANTHER" id="PTHR45752">
    <property type="entry name" value="LEUCINE-RICH REPEAT-CONTAINING"/>
    <property type="match status" value="1"/>
</dbReference>
<dbReference type="PANTHER" id="PTHR45752:SF195">
    <property type="entry name" value="LEUCINE-RICH REPEAT (LRR) FAMILY PROTEIN-RELATED"/>
    <property type="match status" value="1"/>
</dbReference>
<dbReference type="Proteomes" id="UP001634007">
    <property type="component" value="Unassembled WGS sequence"/>
</dbReference>
<keyword evidence="4" id="KW-1185">Reference proteome</keyword>
<dbReference type="EMBL" id="JBJKBG010000005">
    <property type="protein sequence ID" value="KAL3740287.1"/>
    <property type="molecule type" value="Genomic_DNA"/>
</dbReference>
<dbReference type="InterPro" id="IPR050715">
    <property type="entry name" value="LRR-SigEffector_domain"/>
</dbReference>
<feature type="non-terminal residue" evidence="3">
    <location>
        <position position="100"/>
    </location>
</feature>
<sequence length="100" mass="11433">MMIKRLPDSIGRLTNLVTLKISFTLITELPNSIYGLRRLSSFNVSCNVIEESPNFLVNLESLRVFKLIGGGRFAAQWELPSIIGRLRNLEELYADYFPEL</sequence>
<name>A0ABD3KRV0_EUCGL</name>
<feature type="domain" description="Disease resistance R13L4/SHOC-2-like LRR" evidence="2">
    <location>
        <begin position="3"/>
        <end position="92"/>
    </location>
</feature>
<gene>
    <name evidence="3" type="ORF">ACJRO7_021549</name>
</gene>
<dbReference type="AlphaFoldDB" id="A0ABD3KRV0"/>
<evidence type="ECO:0000259" key="2">
    <source>
        <dbReference type="Pfam" id="PF23598"/>
    </source>
</evidence>
<proteinExistence type="predicted"/>
<comment type="caution">
    <text evidence="3">The sequence shown here is derived from an EMBL/GenBank/DDBJ whole genome shotgun (WGS) entry which is preliminary data.</text>
</comment>
<dbReference type="Pfam" id="PF23598">
    <property type="entry name" value="LRR_14"/>
    <property type="match status" value="1"/>
</dbReference>
<evidence type="ECO:0000313" key="3">
    <source>
        <dbReference type="EMBL" id="KAL3740287.1"/>
    </source>
</evidence>
<dbReference type="InterPro" id="IPR055414">
    <property type="entry name" value="LRR_R13L4/SHOC2-like"/>
</dbReference>
<accession>A0ABD3KRV0</accession>
<evidence type="ECO:0000256" key="1">
    <source>
        <dbReference type="ARBA" id="ARBA00022737"/>
    </source>
</evidence>